<dbReference type="RefSeq" id="WP_121806199.1">
    <property type="nucleotide sequence ID" value="NZ_RDBE01000007.1"/>
</dbReference>
<dbReference type="AlphaFoldDB" id="A0A3L8P0X5"/>
<evidence type="ECO:0000313" key="10">
    <source>
        <dbReference type="EMBL" id="RLV49096.1"/>
    </source>
</evidence>
<evidence type="ECO:0000256" key="5">
    <source>
        <dbReference type="ARBA" id="ARBA00022692"/>
    </source>
</evidence>
<evidence type="ECO:0000259" key="9">
    <source>
        <dbReference type="Pfam" id="PF13231"/>
    </source>
</evidence>
<accession>A0A3L8P0X5</accession>
<feature type="transmembrane region" description="Helical" evidence="8">
    <location>
        <begin position="376"/>
        <end position="394"/>
    </location>
</feature>
<evidence type="ECO:0000313" key="11">
    <source>
        <dbReference type="Proteomes" id="UP000281708"/>
    </source>
</evidence>
<feature type="transmembrane region" description="Helical" evidence="8">
    <location>
        <begin position="298"/>
        <end position="319"/>
    </location>
</feature>
<dbReference type="GO" id="GO:0009103">
    <property type="term" value="P:lipopolysaccharide biosynthetic process"/>
    <property type="evidence" value="ECO:0007669"/>
    <property type="project" value="UniProtKB-ARBA"/>
</dbReference>
<reference evidence="10 11" key="1">
    <citation type="submission" date="2018-10" db="EMBL/GenBank/DDBJ databases">
        <title>Marmoricola sp. 4Q3S-7 whole genome shotgun sequence.</title>
        <authorList>
            <person name="Li F."/>
        </authorList>
    </citation>
    <scope>NUCLEOTIDE SEQUENCE [LARGE SCALE GENOMIC DNA]</scope>
    <source>
        <strain evidence="10 11">4Q3S-7</strain>
    </source>
</reference>
<keyword evidence="3" id="KW-0328">Glycosyltransferase</keyword>
<evidence type="ECO:0000256" key="8">
    <source>
        <dbReference type="SAM" id="Phobius"/>
    </source>
</evidence>
<sequence>MTAQLERPVMVEQQPDHPHDAQPGWWRSWWHRHRRTLCWVGPLTLLAAVLSLVNMTGAPQRIDDEGTYTAQAWAILHLHELTHYTYWYDHPPLGWIQIAAWTGLTGGFDRYSTAVAAGREAMVVAHLVSVVLVWVLARRLGMRRPAAGLATLIMAVSPLSVQFSRTVYLDNVAVPWALGSFVLAMSRRNQLAAFAGSALCFGVAVLSKETFALLLPFLVWQLWRSAHPSSRRYTLSVAASLFALIVAGYVAFALVKGEVLPGSNRVSLLSGVAFQLLQRQGSGSVFEASTQAGRSVRVWLTLDSVLPWLTIASVAIGLFVRRLRPLAALVGFSILVVLKPGYLPVPYVIALIPFAALLVAGVADTAFRDRRRATRLTAAVVALAAAVAAVPLWGTQLRGLLRADLDRPLAQAEHYIDTQVPHDQRLLVDDAAWTDLVRDGFARTNVVWYYKADTDPAVERRSPNGWKDYDYILVTQALRRSAGTMPVVDTALRNATRVAQYGSGEQQVAVYQVHAEGASVASQIADRDAAARPSAGRALAANPRLELSGAARKALASGAVDSRLITLLATLSADHRLRITSFPTVDGEYGPARSVRLTADRSVLRAAEAQVEPFRPDRVVQHDGVLTLGFALTSAADLLPSPTS</sequence>
<dbReference type="GO" id="GO:0016763">
    <property type="term" value="F:pentosyltransferase activity"/>
    <property type="evidence" value="ECO:0007669"/>
    <property type="project" value="TreeGrafter"/>
</dbReference>
<proteinExistence type="predicted"/>
<dbReference type="InterPro" id="IPR038731">
    <property type="entry name" value="RgtA/B/C-like"/>
</dbReference>
<feature type="domain" description="Glycosyltransferase RgtA/B/C/D-like" evidence="9">
    <location>
        <begin position="89"/>
        <end position="246"/>
    </location>
</feature>
<evidence type="ECO:0000256" key="3">
    <source>
        <dbReference type="ARBA" id="ARBA00022676"/>
    </source>
</evidence>
<feature type="transmembrane region" description="Helical" evidence="8">
    <location>
        <begin position="121"/>
        <end position="137"/>
    </location>
</feature>
<dbReference type="EMBL" id="RDBE01000007">
    <property type="protein sequence ID" value="RLV49096.1"/>
    <property type="molecule type" value="Genomic_DNA"/>
</dbReference>
<keyword evidence="6 8" id="KW-1133">Transmembrane helix</keyword>
<organism evidence="10 11">
    <name type="scientific">Nocardioides mangrovicus</name>
    <dbReference type="NCBI Taxonomy" id="2478913"/>
    <lineage>
        <taxon>Bacteria</taxon>
        <taxon>Bacillati</taxon>
        <taxon>Actinomycetota</taxon>
        <taxon>Actinomycetes</taxon>
        <taxon>Propionibacteriales</taxon>
        <taxon>Nocardioidaceae</taxon>
        <taxon>Nocardioides</taxon>
    </lineage>
</organism>
<evidence type="ECO:0000256" key="7">
    <source>
        <dbReference type="ARBA" id="ARBA00023136"/>
    </source>
</evidence>
<dbReference type="Pfam" id="PF13231">
    <property type="entry name" value="PMT_2"/>
    <property type="match status" value="1"/>
</dbReference>
<protein>
    <submittedName>
        <fullName evidence="10">Phospholipid carrier-dependent glycosyltransferase</fullName>
    </submittedName>
</protein>
<dbReference type="OrthoDB" id="3207667at2"/>
<dbReference type="InterPro" id="IPR050297">
    <property type="entry name" value="LipidA_mod_glycosyltrf_83"/>
</dbReference>
<keyword evidence="7 8" id="KW-0472">Membrane</keyword>
<dbReference type="Proteomes" id="UP000281708">
    <property type="component" value="Unassembled WGS sequence"/>
</dbReference>
<feature type="transmembrane region" description="Helical" evidence="8">
    <location>
        <begin position="235"/>
        <end position="255"/>
    </location>
</feature>
<keyword evidence="11" id="KW-1185">Reference proteome</keyword>
<evidence type="ECO:0000256" key="4">
    <source>
        <dbReference type="ARBA" id="ARBA00022679"/>
    </source>
</evidence>
<name>A0A3L8P0X5_9ACTN</name>
<evidence type="ECO:0000256" key="1">
    <source>
        <dbReference type="ARBA" id="ARBA00004651"/>
    </source>
</evidence>
<feature type="transmembrane region" description="Helical" evidence="8">
    <location>
        <begin position="191"/>
        <end position="223"/>
    </location>
</feature>
<feature type="transmembrane region" description="Helical" evidence="8">
    <location>
        <begin position="36"/>
        <end position="55"/>
    </location>
</feature>
<comment type="subcellular location">
    <subcellularLocation>
        <location evidence="1">Cell membrane</location>
        <topology evidence="1">Multi-pass membrane protein</topology>
    </subcellularLocation>
</comment>
<dbReference type="PANTHER" id="PTHR33908">
    <property type="entry name" value="MANNOSYLTRANSFERASE YKCB-RELATED"/>
    <property type="match status" value="1"/>
</dbReference>
<evidence type="ECO:0000256" key="6">
    <source>
        <dbReference type="ARBA" id="ARBA00022989"/>
    </source>
</evidence>
<keyword evidence="5 8" id="KW-0812">Transmembrane</keyword>
<keyword evidence="2" id="KW-1003">Cell membrane</keyword>
<evidence type="ECO:0000256" key="2">
    <source>
        <dbReference type="ARBA" id="ARBA00022475"/>
    </source>
</evidence>
<keyword evidence="4 10" id="KW-0808">Transferase</keyword>
<dbReference type="PANTHER" id="PTHR33908:SF3">
    <property type="entry name" value="UNDECAPRENYL PHOSPHATE-ALPHA-4-AMINO-4-DEOXY-L-ARABINOSE ARABINOSYL TRANSFERASE"/>
    <property type="match status" value="1"/>
</dbReference>
<dbReference type="GO" id="GO:0010041">
    <property type="term" value="P:response to iron(III) ion"/>
    <property type="evidence" value="ECO:0007669"/>
    <property type="project" value="TreeGrafter"/>
</dbReference>
<gene>
    <name evidence="10" type="ORF">D9V37_11020</name>
</gene>
<dbReference type="GO" id="GO:0005886">
    <property type="term" value="C:plasma membrane"/>
    <property type="evidence" value="ECO:0007669"/>
    <property type="project" value="UniProtKB-SubCell"/>
</dbReference>
<feature type="transmembrane region" description="Helical" evidence="8">
    <location>
        <begin position="348"/>
        <end position="367"/>
    </location>
</feature>
<comment type="caution">
    <text evidence="10">The sequence shown here is derived from an EMBL/GenBank/DDBJ whole genome shotgun (WGS) entry which is preliminary data.</text>
</comment>